<feature type="non-terminal residue" evidence="1">
    <location>
        <position position="1"/>
    </location>
</feature>
<keyword evidence="2" id="KW-1185">Reference proteome</keyword>
<reference evidence="1 2" key="1">
    <citation type="submission" date="2014-04" db="EMBL/GenBank/DDBJ databases">
        <authorList>
            <consortium name="DOE Joint Genome Institute"/>
            <person name="Kuo A."/>
            <person name="Kohler A."/>
            <person name="Costa M.D."/>
            <person name="Nagy L.G."/>
            <person name="Floudas D."/>
            <person name="Copeland A."/>
            <person name="Barry K.W."/>
            <person name="Cichocki N."/>
            <person name="Veneault-Fourrey C."/>
            <person name="LaButti K."/>
            <person name="Lindquist E.A."/>
            <person name="Lipzen A."/>
            <person name="Lundell T."/>
            <person name="Morin E."/>
            <person name="Murat C."/>
            <person name="Sun H."/>
            <person name="Tunlid A."/>
            <person name="Henrissat B."/>
            <person name="Grigoriev I.V."/>
            <person name="Hibbett D.S."/>
            <person name="Martin F."/>
            <person name="Nordberg H.P."/>
            <person name="Cantor M.N."/>
            <person name="Hua S.X."/>
        </authorList>
    </citation>
    <scope>NUCLEOTIDE SEQUENCE [LARGE SCALE GENOMIC DNA]</scope>
    <source>
        <strain evidence="1 2">441</strain>
    </source>
</reference>
<name>A0A0C9ZQR1_9AGAM</name>
<reference evidence="2" key="2">
    <citation type="submission" date="2015-01" db="EMBL/GenBank/DDBJ databases">
        <title>Evolutionary Origins and Diversification of the Mycorrhizal Mutualists.</title>
        <authorList>
            <consortium name="DOE Joint Genome Institute"/>
            <consortium name="Mycorrhizal Genomics Consortium"/>
            <person name="Kohler A."/>
            <person name="Kuo A."/>
            <person name="Nagy L.G."/>
            <person name="Floudas D."/>
            <person name="Copeland A."/>
            <person name="Barry K.W."/>
            <person name="Cichocki N."/>
            <person name="Veneault-Fourrey C."/>
            <person name="LaButti K."/>
            <person name="Lindquist E.A."/>
            <person name="Lipzen A."/>
            <person name="Lundell T."/>
            <person name="Morin E."/>
            <person name="Murat C."/>
            <person name="Riley R."/>
            <person name="Ohm R."/>
            <person name="Sun H."/>
            <person name="Tunlid A."/>
            <person name="Henrissat B."/>
            <person name="Grigoriev I.V."/>
            <person name="Hibbett D.S."/>
            <person name="Martin F."/>
        </authorList>
    </citation>
    <scope>NUCLEOTIDE SEQUENCE [LARGE SCALE GENOMIC DNA]</scope>
    <source>
        <strain evidence="2">441</strain>
    </source>
</reference>
<dbReference type="AlphaFoldDB" id="A0A0C9ZQR1"/>
<organism evidence="1 2">
    <name type="scientific">Pisolithus microcarpus 441</name>
    <dbReference type="NCBI Taxonomy" id="765257"/>
    <lineage>
        <taxon>Eukaryota</taxon>
        <taxon>Fungi</taxon>
        <taxon>Dikarya</taxon>
        <taxon>Basidiomycota</taxon>
        <taxon>Agaricomycotina</taxon>
        <taxon>Agaricomycetes</taxon>
        <taxon>Agaricomycetidae</taxon>
        <taxon>Boletales</taxon>
        <taxon>Sclerodermatineae</taxon>
        <taxon>Pisolithaceae</taxon>
        <taxon>Pisolithus</taxon>
    </lineage>
</organism>
<proteinExistence type="predicted"/>
<dbReference type="Proteomes" id="UP000054018">
    <property type="component" value="Unassembled WGS sequence"/>
</dbReference>
<sequence length="55" mass="5984">LEPDLVGSIPVTLDFVEVTLGQKWSTSPYHLTGLLPAGNKCCFTSCEPYPDSQDL</sequence>
<dbReference type="HOGENOM" id="CLU_3038062_0_0_1"/>
<evidence type="ECO:0000313" key="1">
    <source>
        <dbReference type="EMBL" id="KIK22038.1"/>
    </source>
</evidence>
<accession>A0A0C9ZQR1</accession>
<gene>
    <name evidence="1" type="ORF">PISMIDRAFT_680813</name>
</gene>
<dbReference type="EMBL" id="KN833744">
    <property type="protein sequence ID" value="KIK22038.1"/>
    <property type="molecule type" value="Genomic_DNA"/>
</dbReference>
<feature type="non-terminal residue" evidence="1">
    <location>
        <position position="55"/>
    </location>
</feature>
<evidence type="ECO:0000313" key="2">
    <source>
        <dbReference type="Proteomes" id="UP000054018"/>
    </source>
</evidence>
<protein>
    <submittedName>
        <fullName evidence="1">Uncharacterized protein</fullName>
    </submittedName>
</protein>